<dbReference type="GO" id="GO:0019239">
    <property type="term" value="F:deaminase activity"/>
    <property type="evidence" value="ECO:0007669"/>
    <property type="project" value="TreeGrafter"/>
</dbReference>
<dbReference type="Gene3D" id="3.30.1330.40">
    <property type="entry name" value="RutC-like"/>
    <property type="match status" value="1"/>
</dbReference>
<dbReference type="RefSeq" id="WP_284383214.1">
    <property type="nucleotide sequence ID" value="NZ_BSNM01000016.1"/>
</dbReference>
<dbReference type="Pfam" id="PF01042">
    <property type="entry name" value="Ribonuc_L-PSP"/>
    <property type="match status" value="1"/>
</dbReference>
<proteinExistence type="inferred from homology"/>
<organism evidence="2 3">
    <name type="scientific">Litoribrevibacter albus</name>
    <dbReference type="NCBI Taxonomy" id="1473156"/>
    <lineage>
        <taxon>Bacteria</taxon>
        <taxon>Pseudomonadati</taxon>
        <taxon>Pseudomonadota</taxon>
        <taxon>Gammaproteobacteria</taxon>
        <taxon>Oceanospirillales</taxon>
        <taxon>Oceanospirillaceae</taxon>
        <taxon>Litoribrevibacter</taxon>
    </lineage>
</organism>
<dbReference type="AlphaFoldDB" id="A0AA37W9V1"/>
<dbReference type="PROSITE" id="PS01094">
    <property type="entry name" value="UPF0076"/>
    <property type="match status" value="1"/>
</dbReference>
<sequence length="137" mass="14588">MSNKAIIKTDKAPEAIGTYSQAVKVGTTVYLSGQIPLIPETMELVDSGIEDQIEQVFKNLTAVAEAAGGTLQDMVKLNIFLTDLGNFAKVNEIMAKHFVEPYPARAAIEISALPKGAGVEMDGILEVGSSSSDHFSM</sequence>
<protein>
    <submittedName>
        <fullName evidence="2">Reactive intermediate/imine deaminase</fullName>
    </submittedName>
</protein>
<dbReference type="EMBL" id="BSNM01000016">
    <property type="protein sequence ID" value="GLQ33011.1"/>
    <property type="molecule type" value="Genomic_DNA"/>
</dbReference>
<dbReference type="Proteomes" id="UP001161389">
    <property type="component" value="Unassembled WGS sequence"/>
</dbReference>
<dbReference type="PANTHER" id="PTHR11803:SF39">
    <property type="entry name" value="2-IMINOBUTANOATE_2-IMINOPROPANOATE DEAMINASE"/>
    <property type="match status" value="1"/>
</dbReference>
<dbReference type="PANTHER" id="PTHR11803">
    <property type="entry name" value="2-IMINOBUTANOATE/2-IMINOPROPANOATE DEAMINASE RIDA"/>
    <property type="match status" value="1"/>
</dbReference>
<dbReference type="NCBIfam" id="TIGR00004">
    <property type="entry name" value="Rid family detoxifying hydrolase"/>
    <property type="match status" value="1"/>
</dbReference>
<keyword evidence="3" id="KW-1185">Reference proteome</keyword>
<accession>A0AA37W9V1</accession>
<dbReference type="InterPro" id="IPR035959">
    <property type="entry name" value="RutC-like_sf"/>
</dbReference>
<evidence type="ECO:0000256" key="1">
    <source>
        <dbReference type="ARBA" id="ARBA00010552"/>
    </source>
</evidence>
<dbReference type="CDD" id="cd00448">
    <property type="entry name" value="YjgF_YER057c_UK114_family"/>
    <property type="match status" value="1"/>
</dbReference>
<comment type="caution">
    <text evidence="2">The sequence shown here is derived from an EMBL/GenBank/DDBJ whole genome shotgun (WGS) entry which is preliminary data.</text>
</comment>
<gene>
    <name evidence="2" type="ORF">GCM10007876_34900</name>
</gene>
<dbReference type="InterPro" id="IPR006056">
    <property type="entry name" value="RidA"/>
</dbReference>
<name>A0AA37W9V1_9GAMM</name>
<comment type="similarity">
    <text evidence="1">Belongs to the RutC family.</text>
</comment>
<dbReference type="InterPro" id="IPR006175">
    <property type="entry name" value="YjgF/YER057c/UK114"/>
</dbReference>
<evidence type="ECO:0000313" key="2">
    <source>
        <dbReference type="EMBL" id="GLQ33011.1"/>
    </source>
</evidence>
<reference evidence="2" key="1">
    <citation type="journal article" date="2014" name="Int. J. Syst. Evol. Microbiol.">
        <title>Complete genome sequence of Corynebacterium casei LMG S-19264T (=DSM 44701T), isolated from a smear-ripened cheese.</title>
        <authorList>
            <consortium name="US DOE Joint Genome Institute (JGI-PGF)"/>
            <person name="Walter F."/>
            <person name="Albersmeier A."/>
            <person name="Kalinowski J."/>
            <person name="Ruckert C."/>
        </authorList>
    </citation>
    <scope>NUCLEOTIDE SEQUENCE</scope>
    <source>
        <strain evidence="2">NBRC 110071</strain>
    </source>
</reference>
<dbReference type="SUPFAM" id="SSF55298">
    <property type="entry name" value="YjgF-like"/>
    <property type="match status" value="1"/>
</dbReference>
<dbReference type="GO" id="GO:0005829">
    <property type="term" value="C:cytosol"/>
    <property type="evidence" value="ECO:0007669"/>
    <property type="project" value="TreeGrafter"/>
</dbReference>
<reference evidence="2" key="2">
    <citation type="submission" date="2023-01" db="EMBL/GenBank/DDBJ databases">
        <title>Draft genome sequence of Litoribrevibacter albus strain NBRC 110071.</title>
        <authorList>
            <person name="Sun Q."/>
            <person name="Mori K."/>
        </authorList>
    </citation>
    <scope>NUCLEOTIDE SEQUENCE</scope>
    <source>
        <strain evidence="2">NBRC 110071</strain>
    </source>
</reference>
<evidence type="ECO:0000313" key="3">
    <source>
        <dbReference type="Proteomes" id="UP001161389"/>
    </source>
</evidence>
<dbReference type="InterPro" id="IPR019897">
    <property type="entry name" value="RidA_CS"/>
</dbReference>
<dbReference type="FunFam" id="3.30.1330.40:FF:000001">
    <property type="entry name" value="L-PSP family endoribonuclease"/>
    <property type="match status" value="1"/>
</dbReference>